<evidence type="ECO:0000256" key="1">
    <source>
        <dbReference type="ARBA" id="ARBA00022723"/>
    </source>
</evidence>
<dbReference type="EMBL" id="LGKP01000012">
    <property type="protein sequence ID" value="KPL90339.1"/>
    <property type="molecule type" value="Genomic_DNA"/>
</dbReference>
<keyword evidence="7" id="KW-1185">Reference proteome</keyword>
<evidence type="ECO:0000256" key="4">
    <source>
        <dbReference type="ARBA" id="ARBA00025742"/>
    </source>
</evidence>
<keyword evidence="3" id="KW-0408">Iron</keyword>
<keyword evidence="1" id="KW-0479">Metal-binding</keyword>
<evidence type="ECO:0000256" key="2">
    <source>
        <dbReference type="ARBA" id="ARBA00022801"/>
    </source>
</evidence>
<accession>A0A0P6YE14</accession>
<keyword evidence="2" id="KW-0378">Hydrolase</keyword>
<dbReference type="PANTHER" id="PTHR42988:SF2">
    <property type="entry name" value="CYCLIC NUCLEOTIDE PHOSPHODIESTERASE CBUA0032-RELATED"/>
    <property type="match status" value="1"/>
</dbReference>
<dbReference type="CDD" id="cd07400">
    <property type="entry name" value="MPP_1"/>
    <property type="match status" value="1"/>
</dbReference>
<organism evidence="6 7">
    <name type="scientific">Herpetosiphon geysericola</name>
    <dbReference type="NCBI Taxonomy" id="70996"/>
    <lineage>
        <taxon>Bacteria</taxon>
        <taxon>Bacillati</taxon>
        <taxon>Chloroflexota</taxon>
        <taxon>Chloroflexia</taxon>
        <taxon>Herpetosiphonales</taxon>
        <taxon>Herpetosiphonaceae</taxon>
        <taxon>Herpetosiphon</taxon>
    </lineage>
</organism>
<dbReference type="Gene3D" id="3.60.21.10">
    <property type="match status" value="1"/>
</dbReference>
<name>A0A0P6YE14_9CHLR</name>
<proteinExistence type="inferred from homology"/>
<dbReference type="InterPro" id="IPR004843">
    <property type="entry name" value="Calcineurin-like_PHP"/>
</dbReference>
<comment type="caution">
    <text evidence="6">The sequence shown here is derived from an EMBL/GenBank/DDBJ whole genome shotgun (WGS) entry which is preliminary data.</text>
</comment>
<protein>
    <recommendedName>
        <fullName evidence="5">Calcineurin-like phosphoesterase domain-containing protein</fullName>
    </recommendedName>
</protein>
<dbReference type="GO" id="GO:0046872">
    <property type="term" value="F:metal ion binding"/>
    <property type="evidence" value="ECO:0007669"/>
    <property type="project" value="UniProtKB-KW"/>
</dbReference>
<gene>
    <name evidence="6" type="ORF">SE18_06915</name>
</gene>
<evidence type="ECO:0000313" key="6">
    <source>
        <dbReference type="EMBL" id="KPL90339.1"/>
    </source>
</evidence>
<evidence type="ECO:0000259" key="5">
    <source>
        <dbReference type="Pfam" id="PF00149"/>
    </source>
</evidence>
<dbReference type="RefSeq" id="WP_054533700.1">
    <property type="nucleotide sequence ID" value="NZ_LGKP01000012.1"/>
</dbReference>
<evidence type="ECO:0000256" key="3">
    <source>
        <dbReference type="ARBA" id="ARBA00023004"/>
    </source>
</evidence>
<dbReference type="Proteomes" id="UP000050277">
    <property type="component" value="Unassembled WGS sequence"/>
</dbReference>
<dbReference type="STRING" id="70996.SE18_06915"/>
<dbReference type="PANTHER" id="PTHR42988">
    <property type="entry name" value="PHOSPHOHYDROLASE"/>
    <property type="match status" value="1"/>
</dbReference>
<dbReference type="AlphaFoldDB" id="A0A0P6YE14"/>
<evidence type="ECO:0000313" key="7">
    <source>
        <dbReference type="Proteomes" id="UP000050277"/>
    </source>
</evidence>
<reference evidence="6 7" key="1">
    <citation type="submission" date="2015-07" db="EMBL/GenBank/DDBJ databases">
        <title>Whole genome sequence of Herpetosiphon geysericola DSM 7119.</title>
        <authorList>
            <person name="Hemp J."/>
            <person name="Ward L.M."/>
            <person name="Pace L.A."/>
            <person name="Fischer W.W."/>
        </authorList>
    </citation>
    <scope>NUCLEOTIDE SEQUENCE [LARGE SCALE GENOMIC DNA]</scope>
    <source>
        <strain evidence="6 7">DSM 7119</strain>
    </source>
</reference>
<dbReference type="GO" id="GO:0016787">
    <property type="term" value="F:hydrolase activity"/>
    <property type="evidence" value="ECO:0007669"/>
    <property type="project" value="UniProtKB-KW"/>
</dbReference>
<dbReference type="SUPFAM" id="SSF56300">
    <property type="entry name" value="Metallo-dependent phosphatases"/>
    <property type="match status" value="1"/>
</dbReference>
<dbReference type="OrthoDB" id="9811542at2"/>
<dbReference type="InterPro" id="IPR029052">
    <property type="entry name" value="Metallo-depent_PP-like"/>
</dbReference>
<comment type="similarity">
    <text evidence="4">Belongs to the cyclic nucleotide phosphodiesterase class-III family.</text>
</comment>
<dbReference type="InterPro" id="IPR050884">
    <property type="entry name" value="CNP_phosphodiesterase-III"/>
</dbReference>
<sequence length="288" mass="32592">MASRILHLSDLHAGPPFNPEKAKQILEAAWQIKPTLTVLSGDFVQRADIKSQWLTVRDFIAQLPQPTIAVMGNHDVPLYNALYRMLRPNYYYKKYISPILEPVWGNEDFVAVGVNTTRSFTVDGGKLTDQQLLQLDRTLARYPDSLCKIVIMHHHPVMPPGETRDVIQNAAAALKTFDRSNVELVLCGHTHASYIGNTLEFDPDLRQGTVIVQAGTATSRRGRRWYRGKNAFNVLEIEQMRTVITQYLYLEDAARFLPVSQHQFPRRSAGVYALPLNEAVLEIVEPNA</sequence>
<dbReference type="Pfam" id="PF00149">
    <property type="entry name" value="Metallophos"/>
    <property type="match status" value="1"/>
</dbReference>
<feature type="domain" description="Calcineurin-like phosphoesterase" evidence="5">
    <location>
        <begin position="4"/>
        <end position="192"/>
    </location>
</feature>